<evidence type="ECO:0000313" key="2">
    <source>
        <dbReference type="Proteomes" id="UP000552097"/>
    </source>
</evidence>
<evidence type="ECO:0000313" key="1">
    <source>
        <dbReference type="EMBL" id="MBB5803823.1"/>
    </source>
</evidence>
<reference evidence="1 2" key="1">
    <citation type="submission" date="2020-08" db="EMBL/GenBank/DDBJ databases">
        <title>Sequencing the genomes of 1000 actinobacteria strains.</title>
        <authorList>
            <person name="Klenk H.-P."/>
        </authorList>
    </citation>
    <scope>NUCLEOTIDE SEQUENCE [LARGE SCALE GENOMIC DNA]</scope>
    <source>
        <strain evidence="1 2">DSM 45486</strain>
    </source>
</reference>
<accession>A0A7W9HK78</accession>
<protein>
    <recommendedName>
        <fullName evidence="3">Knr4/Smi1-like domain-containing protein</fullName>
    </recommendedName>
</protein>
<organism evidence="1 2">
    <name type="scientific">Saccharothrix ecbatanensis</name>
    <dbReference type="NCBI Taxonomy" id="1105145"/>
    <lineage>
        <taxon>Bacteria</taxon>
        <taxon>Bacillati</taxon>
        <taxon>Actinomycetota</taxon>
        <taxon>Actinomycetes</taxon>
        <taxon>Pseudonocardiales</taxon>
        <taxon>Pseudonocardiaceae</taxon>
        <taxon>Saccharothrix</taxon>
    </lineage>
</organism>
<gene>
    <name evidence="1" type="ORF">F4560_003591</name>
</gene>
<name>A0A7W9HK78_9PSEU</name>
<dbReference type="SUPFAM" id="SSF160631">
    <property type="entry name" value="SMI1/KNR4-like"/>
    <property type="match status" value="1"/>
</dbReference>
<dbReference type="InterPro" id="IPR037883">
    <property type="entry name" value="Knr4/Smi1-like_sf"/>
</dbReference>
<evidence type="ECO:0008006" key="3">
    <source>
        <dbReference type="Google" id="ProtNLM"/>
    </source>
</evidence>
<keyword evidence="2" id="KW-1185">Reference proteome</keyword>
<dbReference type="AlphaFoldDB" id="A0A7W9HK78"/>
<proteinExistence type="predicted"/>
<sequence length="177" mass="18421">MTDYGVWRAAMRDACDDLLRDFGARFGYEPDEHTVAGPTAAEVVAAAEAAGLPEPLAEFYRHIGQVSLPDAFNGFFIHSLRGVLANSTAGMPVRAPGLTDANIVVFGSDGGGQLFAVDGAGAPVYLLPTGEIRDGAYLGGGLPGRVLAPTFPDFVDWLLYALRAAATGDADGACYPV</sequence>
<dbReference type="RefSeq" id="WP_184921350.1">
    <property type="nucleotide sequence ID" value="NZ_JACHMO010000001.1"/>
</dbReference>
<dbReference type="Proteomes" id="UP000552097">
    <property type="component" value="Unassembled WGS sequence"/>
</dbReference>
<dbReference type="EMBL" id="JACHMO010000001">
    <property type="protein sequence ID" value="MBB5803823.1"/>
    <property type="molecule type" value="Genomic_DNA"/>
</dbReference>
<comment type="caution">
    <text evidence="1">The sequence shown here is derived from an EMBL/GenBank/DDBJ whole genome shotgun (WGS) entry which is preliminary data.</text>
</comment>